<dbReference type="PROSITE" id="PS51459">
    <property type="entry name" value="FIDO"/>
    <property type="match status" value="1"/>
</dbReference>
<evidence type="ECO:0000259" key="1">
    <source>
        <dbReference type="PROSITE" id="PS51459"/>
    </source>
</evidence>
<dbReference type="Proteomes" id="UP000050668">
    <property type="component" value="Unassembled WGS sequence"/>
</dbReference>
<dbReference type="InterPro" id="IPR036597">
    <property type="entry name" value="Fido-like_dom_sf"/>
</dbReference>
<evidence type="ECO:0000313" key="3">
    <source>
        <dbReference type="Proteomes" id="UP000050668"/>
    </source>
</evidence>
<dbReference type="PANTHER" id="PTHR13504">
    <property type="entry name" value="FIDO DOMAIN-CONTAINING PROTEIN DDB_G0283145"/>
    <property type="match status" value="1"/>
</dbReference>
<dbReference type="InterPro" id="IPR040198">
    <property type="entry name" value="Fido_containing"/>
</dbReference>
<proteinExistence type="predicted"/>
<dbReference type="RefSeq" id="WP_053583321.1">
    <property type="nucleotide sequence ID" value="NZ_LGRV01000003.1"/>
</dbReference>
<gene>
    <name evidence="2" type="ORF">AEA09_07980</name>
</gene>
<dbReference type="PANTHER" id="PTHR13504:SF40">
    <property type="entry name" value="FIDO DOMAIN-CONTAINING PROTEIN"/>
    <property type="match status" value="1"/>
</dbReference>
<dbReference type="InterPro" id="IPR003812">
    <property type="entry name" value="Fido"/>
</dbReference>
<keyword evidence="3" id="KW-1185">Reference proteome</keyword>
<accession>A0ABR5K197</accession>
<dbReference type="SUPFAM" id="SSF140931">
    <property type="entry name" value="Fic-like"/>
    <property type="match status" value="1"/>
</dbReference>
<protein>
    <submittedName>
        <fullName evidence="2">Fic family protein</fullName>
    </submittedName>
</protein>
<evidence type="ECO:0000313" key="2">
    <source>
        <dbReference type="EMBL" id="KOS68491.1"/>
    </source>
</evidence>
<organism evidence="2 3">
    <name type="scientific">Lysinibacillus contaminans</name>
    <dbReference type="NCBI Taxonomy" id="1293441"/>
    <lineage>
        <taxon>Bacteria</taxon>
        <taxon>Bacillati</taxon>
        <taxon>Bacillota</taxon>
        <taxon>Bacilli</taxon>
        <taxon>Bacillales</taxon>
        <taxon>Bacillaceae</taxon>
        <taxon>Lysinibacillus</taxon>
    </lineage>
</organism>
<sequence length="413" mass="48255">MTYEKLSKIYYKSEDLYKQEYEKRFQGYGTFQTGLKIRPVQKGKHIGEPVELFIVHTHKLMKLHEEILLNSFQIRSMVEQMPAVAVQPYFDKLLINELQSTNEIEGVRSTKMELTQVLQSVKEKNLPKDKRFIGLMKTYQYLDHIKPFEAITDFRKLYDDIVAEEVDAASQPDGELFRKESVSITDGHKATHIGVFPEEQIKWHLQELIEFLEHSQTPDLYKFMLAHYYYEYIHPFYDGNGRTGRLLVCSYVARKLDKFTAITLSYTINQDKQKYYKALEELSQPLNKGEGTFYMQSLLELLRDGQKHVIEDLELGLAKLQKINTHLLHLDWADHDQKRLLATLLEVSVFAGTYHHLSNSELIEATSLSRYKVDTYLSTFESMGIATKIRQRPVTYQLNDNYIDDVLNASLNP</sequence>
<feature type="domain" description="Fido" evidence="1">
    <location>
        <begin position="149"/>
        <end position="304"/>
    </location>
</feature>
<dbReference type="EMBL" id="LGRV01000003">
    <property type="protein sequence ID" value="KOS68491.1"/>
    <property type="molecule type" value="Genomic_DNA"/>
</dbReference>
<dbReference type="Pfam" id="PF02661">
    <property type="entry name" value="Fic"/>
    <property type="match status" value="1"/>
</dbReference>
<reference evidence="3" key="1">
    <citation type="submission" date="2015-07" db="EMBL/GenBank/DDBJ databases">
        <title>Fjat-14205 dsm 2895.</title>
        <authorList>
            <person name="Liu B."/>
            <person name="Wang J."/>
            <person name="Zhu Y."/>
            <person name="Liu G."/>
            <person name="Chen Q."/>
            <person name="Chen Z."/>
            <person name="Lan J."/>
            <person name="Che J."/>
            <person name="Ge C."/>
            <person name="Shi H."/>
            <person name="Pan Z."/>
            <person name="Liu X."/>
        </authorList>
    </citation>
    <scope>NUCLEOTIDE SEQUENCE [LARGE SCALE GENOMIC DNA]</scope>
    <source>
        <strain evidence="3">DSM 25560</strain>
    </source>
</reference>
<comment type="caution">
    <text evidence="2">The sequence shown here is derived from an EMBL/GenBank/DDBJ whole genome shotgun (WGS) entry which is preliminary data.</text>
</comment>
<name>A0ABR5K197_9BACI</name>
<dbReference type="Gene3D" id="1.10.3290.10">
    <property type="entry name" value="Fido-like domain"/>
    <property type="match status" value="1"/>
</dbReference>